<name>X1QRC7_9ZZZZ</name>
<feature type="transmembrane region" description="Helical" evidence="3">
    <location>
        <begin position="95"/>
        <end position="113"/>
    </location>
</feature>
<keyword evidence="3" id="KW-0812">Transmembrane</keyword>
<dbReference type="Pfam" id="PF01595">
    <property type="entry name" value="CNNM"/>
    <property type="match status" value="1"/>
</dbReference>
<proteinExistence type="predicted"/>
<evidence type="ECO:0000259" key="4">
    <source>
        <dbReference type="PROSITE" id="PS51846"/>
    </source>
</evidence>
<feature type="non-terminal residue" evidence="5">
    <location>
        <position position="188"/>
    </location>
</feature>
<dbReference type="AlphaFoldDB" id="X1QRC7"/>
<dbReference type="PANTHER" id="PTHR22777:SF17">
    <property type="entry name" value="UPF0053 PROTEIN SLL0260"/>
    <property type="match status" value="1"/>
</dbReference>
<dbReference type="EMBL" id="BARV01026946">
    <property type="protein sequence ID" value="GAI45829.1"/>
    <property type="molecule type" value="Genomic_DNA"/>
</dbReference>
<keyword evidence="2" id="KW-0129">CBS domain</keyword>
<keyword evidence="3" id="KW-1133">Transmembrane helix</keyword>
<dbReference type="PANTHER" id="PTHR22777">
    <property type="entry name" value="HEMOLYSIN-RELATED"/>
    <property type="match status" value="1"/>
</dbReference>
<protein>
    <recommendedName>
        <fullName evidence="4">CNNM transmembrane domain-containing protein</fullName>
    </recommendedName>
</protein>
<feature type="domain" description="CNNM transmembrane" evidence="4">
    <location>
        <begin position="1"/>
        <end position="188"/>
    </location>
</feature>
<keyword evidence="1" id="KW-0677">Repeat</keyword>
<dbReference type="GO" id="GO:0005886">
    <property type="term" value="C:plasma membrane"/>
    <property type="evidence" value="ECO:0007669"/>
    <property type="project" value="TreeGrafter"/>
</dbReference>
<evidence type="ECO:0000313" key="5">
    <source>
        <dbReference type="EMBL" id="GAI45829.1"/>
    </source>
</evidence>
<organism evidence="5">
    <name type="scientific">marine sediment metagenome</name>
    <dbReference type="NCBI Taxonomy" id="412755"/>
    <lineage>
        <taxon>unclassified sequences</taxon>
        <taxon>metagenomes</taxon>
        <taxon>ecological metagenomes</taxon>
    </lineage>
</organism>
<sequence length="188" mass="20342">MDDADSWLLLAFLLCLALSAFFSSAEAAFISLPKLRIRYLAESGVKGARQLAKAADRPERFLATVLLGNNLVNVAAATLGTIMAVAAFGLPWGPIIATVGVTALILVFGEVIPKTLAVHRAQRLSLLYINPVRIIEWCLYPFVLALDRIGLGFIKMVAETEEDRKLVSEGEIRSVISAGEDEGVVEED</sequence>
<dbReference type="PROSITE" id="PS51846">
    <property type="entry name" value="CNNM"/>
    <property type="match status" value="1"/>
</dbReference>
<dbReference type="InterPro" id="IPR002550">
    <property type="entry name" value="CNNM"/>
</dbReference>
<gene>
    <name evidence="5" type="ORF">S06H3_43443</name>
</gene>
<evidence type="ECO:0000256" key="3">
    <source>
        <dbReference type="SAM" id="Phobius"/>
    </source>
</evidence>
<dbReference type="SUPFAM" id="SSF81321">
    <property type="entry name" value="Family A G protein-coupled receptor-like"/>
    <property type="match status" value="1"/>
</dbReference>
<evidence type="ECO:0000256" key="2">
    <source>
        <dbReference type="ARBA" id="ARBA00023122"/>
    </source>
</evidence>
<evidence type="ECO:0000256" key="1">
    <source>
        <dbReference type="ARBA" id="ARBA00022737"/>
    </source>
</evidence>
<accession>X1QRC7</accession>
<feature type="transmembrane region" description="Helical" evidence="3">
    <location>
        <begin position="125"/>
        <end position="146"/>
    </location>
</feature>
<reference evidence="5" key="1">
    <citation type="journal article" date="2014" name="Front. Microbiol.">
        <title>High frequency of phylogenetically diverse reductive dehalogenase-homologous genes in deep subseafloor sedimentary metagenomes.</title>
        <authorList>
            <person name="Kawai M."/>
            <person name="Futagami T."/>
            <person name="Toyoda A."/>
            <person name="Takaki Y."/>
            <person name="Nishi S."/>
            <person name="Hori S."/>
            <person name="Arai W."/>
            <person name="Tsubouchi T."/>
            <person name="Morono Y."/>
            <person name="Uchiyama I."/>
            <person name="Ito T."/>
            <person name="Fujiyama A."/>
            <person name="Inagaki F."/>
            <person name="Takami H."/>
        </authorList>
    </citation>
    <scope>NUCLEOTIDE SEQUENCE</scope>
    <source>
        <strain evidence="5">Expedition CK06-06</strain>
    </source>
</reference>
<feature type="transmembrane region" description="Helical" evidence="3">
    <location>
        <begin position="61"/>
        <end position="88"/>
    </location>
</feature>
<keyword evidence="3" id="KW-0472">Membrane</keyword>
<comment type="caution">
    <text evidence="5">The sequence shown here is derived from an EMBL/GenBank/DDBJ whole genome shotgun (WGS) entry which is preliminary data.</text>
</comment>